<reference evidence="7 8" key="1">
    <citation type="submission" date="2014-09" db="EMBL/GenBank/DDBJ databases">
        <title>Vibrio maritimus JCM 19235. (C45) whole genome shotgun sequence.</title>
        <authorList>
            <person name="Sawabe T."/>
            <person name="Meirelles P."/>
            <person name="Nakanishi M."/>
            <person name="Sayaka M."/>
            <person name="Hattori M."/>
            <person name="Ohkuma M."/>
        </authorList>
    </citation>
    <scope>NUCLEOTIDE SEQUENCE [LARGE SCALE GENOMIC DNA]</scope>
    <source>
        <strain evidence="8">JCM19235</strain>
    </source>
</reference>
<organism evidence="7 8">
    <name type="scientific">Vibrio maritimus</name>
    <dbReference type="NCBI Taxonomy" id="990268"/>
    <lineage>
        <taxon>Bacteria</taxon>
        <taxon>Pseudomonadati</taxon>
        <taxon>Pseudomonadota</taxon>
        <taxon>Gammaproteobacteria</taxon>
        <taxon>Vibrionales</taxon>
        <taxon>Vibrionaceae</taxon>
        <taxon>Vibrio</taxon>
    </lineage>
</organism>
<dbReference type="InterPro" id="IPR039262">
    <property type="entry name" value="DTWD2/TAPT"/>
</dbReference>
<dbReference type="GO" id="GO:0008033">
    <property type="term" value="P:tRNA processing"/>
    <property type="evidence" value="ECO:0007669"/>
    <property type="project" value="UniProtKB-KW"/>
</dbReference>
<dbReference type="GO" id="GO:0016432">
    <property type="term" value="F:tRNA-uridine aminocarboxypropyltransferase activity"/>
    <property type="evidence" value="ECO:0007669"/>
    <property type="project" value="UniProtKB-EC"/>
</dbReference>
<evidence type="ECO:0000313" key="7">
    <source>
        <dbReference type="EMBL" id="GAL19954.1"/>
    </source>
</evidence>
<protein>
    <recommendedName>
        <fullName evidence="1">tRNA-uridine aminocarboxypropyltransferase</fullName>
        <ecNumber evidence="1">2.5.1.25</ecNumber>
    </recommendedName>
</protein>
<dbReference type="EMBL" id="BBMR01000005">
    <property type="protein sequence ID" value="GAL19954.1"/>
    <property type="molecule type" value="Genomic_DNA"/>
</dbReference>
<evidence type="ECO:0000256" key="2">
    <source>
        <dbReference type="ARBA" id="ARBA00022679"/>
    </source>
</evidence>
<evidence type="ECO:0000256" key="1">
    <source>
        <dbReference type="ARBA" id="ARBA00012386"/>
    </source>
</evidence>
<dbReference type="InterPro" id="IPR005636">
    <property type="entry name" value="DTW"/>
</dbReference>
<keyword evidence="8" id="KW-1185">Reference proteome</keyword>
<evidence type="ECO:0000256" key="4">
    <source>
        <dbReference type="ARBA" id="ARBA00022694"/>
    </source>
</evidence>
<evidence type="ECO:0000259" key="6">
    <source>
        <dbReference type="SMART" id="SM01144"/>
    </source>
</evidence>
<dbReference type="PANTHER" id="PTHR21392">
    <property type="entry name" value="TRNA-URIDINE AMINOCARBOXYPROPYLTRANSFERASE 2"/>
    <property type="match status" value="1"/>
</dbReference>
<name>A0A090S0C3_9VIBR</name>
<accession>A0A090S0C3</accession>
<feature type="domain" description="DTW" evidence="6">
    <location>
        <begin position="60"/>
        <end position="244"/>
    </location>
</feature>
<dbReference type="SMART" id="SM01144">
    <property type="entry name" value="DTW"/>
    <property type="match status" value="1"/>
</dbReference>
<comment type="caution">
    <text evidence="7">The sequence shown here is derived from an EMBL/GenBank/DDBJ whole genome shotgun (WGS) entry which is preliminary data.</text>
</comment>
<dbReference type="STRING" id="990268.JCM19235_4154"/>
<dbReference type="EC" id="2.5.1.25" evidence="1"/>
<dbReference type="PANTHER" id="PTHR21392:SF0">
    <property type="entry name" value="TRNA-URIDINE AMINOCARBOXYPROPYLTRANSFERASE 2"/>
    <property type="match status" value="1"/>
</dbReference>
<gene>
    <name evidence="7" type="ORF">JCM19235_4154</name>
</gene>
<proteinExistence type="inferred from homology"/>
<keyword evidence="2" id="KW-0808">Transferase</keyword>
<keyword evidence="4" id="KW-0819">tRNA processing</keyword>
<reference evidence="7 8" key="2">
    <citation type="submission" date="2014-09" db="EMBL/GenBank/DDBJ databases">
        <authorList>
            <consortium name="NBRP consortium"/>
            <person name="Sawabe T."/>
            <person name="Meirelles P."/>
            <person name="Nakanishi M."/>
            <person name="Sayaka M."/>
            <person name="Hattori M."/>
            <person name="Ohkuma M."/>
        </authorList>
    </citation>
    <scope>NUCLEOTIDE SEQUENCE [LARGE SCALE GENOMIC DNA]</scope>
    <source>
        <strain evidence="8">JCM19235</strain>
    </source>
</reference>
<dbReference type="AlphaFoldDB" id="A0A090S0C3"/>
<dbReference type="Proteomes" id="UP000029228">
    <property type="component" value="Unassembled WGS sequence"/>
</dbReference>
<comment type="similarity">
    <text evidence="5">Belongs to the TDD superfamily. DTWD2 family.</text>
</comment>
<evidence type="ECO:0000256" key="5">
    <source>
        <dbReference type="ARBA" id="ARBA00034489"/>
    </source>
</evidence>
<evidence type="ECO:0000313" key="8">
    <source>
        <dbReference type="Proteomes" id="UP000029228"/>
    </source>
</evidence>
<dbReference type="Pfam" id="PF03942">
    <property type="entry name" value="DTW"/>
    <property type="match status" value="1"/>
</dbReference>
<sequence>MLSWCGRSFLLLSATTGLNRWLVYSIQPLLKCGQLKQSAEKTKQRKPYDERSVHVSLLSKMPQSKAGVYMSVDRAIHCDTQLIILQHTSEEKRPLGTARILSLSLGNAFLFVGEDFSQHTELNALIDDKDYRTVVLYPGEGALPAEALADDNESKPLRVILLDGTWKKAFKMWKLSSNLHSLPLVKLADDLIGDYRIRKAPSSNALSTVEAGFHLLETIEPNIDFTPLVNTFNEMISFQIKNMPEGVFERNYCVQK</sequence>
<evidence type="ECO:0000256" key="3">
    <source>
        <dbReference type="ARBA" id="ARBA00022691"/>
    </source>
</evidence>
<keyword evidence="3" id="KW-0949">S-adenosyl-L-methionine</keyword>